<sequence>MMVTINYPAWQARDLYMVVIRDGGRFYPTDETLYYTRAYAEDALRSLAAPGRDLTILYYDGSFYARCVVCGEVCDPDYWVFLSWGELEDFLWDEPGWQATNEHHVFCPHHAPHQDWRGW</sequence>
<organism evidence="1 2">
    <name type="scientific">Prauserella cavernicola</name>
    <dbReference type="NCBI Taxonomy" id="2800127"/>
    <lineage>
        <taxon>Bacteria</taxon>
        <taxon>Bacillati</taxon>
        <taxon>Actinomycetota</taxon>
        <taxon>Actinomycetes</taxon>
        <taxon>Pseudonocardiales</taxon>
        <taxon>Pseudonocardiaceae</taxon>
        <taxon>Prauserella</taxon>
    </lineage>
</organism>
<dbReference type="EMBL" id="JAENJH010000003">
    <property type="protein sequence ID" value="MBK1785584.1"/>
    <property type="molecule type" value="Genomic_DNA"/>
</dbReference>
<gene>
    <name evidence="1" type="ORF">JHE00_14735</name>
</gene>
<accession>A0A934QTZ5</accession>
<proteinExistence type="predicted"/>
<keyword evidence="2" id="KW-1185">Reference proteome</keyword>
<evidence type="ECO:0000313" key="2">
    <source>
        <dbReference type="Proteomes" id="UP000635245"/>
    </source>
</evidence>
<dbReference type="RefSeq" id="WP_200318620.1">
    <property type="nucleotide sequence ID" value="NZ_JAENJH010000003.1"/>
</dbReference>
<dbReference type="AlphaFoldDB" id="A0A934QTZ5"/>
<dbReference type="Proteomes" id="UP000635245">
    <property type="component" value="Unassembled WGS sequence"/>
</dbReference>
<reference evidence="1" key="1">
    <citation type="submission" date="2020-12" db="EMBL/GenBank/DDBJ databases">
        <title>Prauserella sp. ASG 168, a novel actinomycete isolated from cave rock.</title>
        <authorList>
            <person name="Suriyachadkun C."/>
        </authorList>
    </citation>
    <scope>NUCLEOTIDE SEQUENCE</scope>
    <source>
        <strain evidence="1">ASG 168</strain>
    </source>
</reference>
<comment type="caution">
    <text evidence="1">The sequence shown here is derived from an EMBL/GenBank/DDBJ whole genome shotgun (WGS) entry which is preliminary data.</text>
</comment>
<protein>
    <submittedName>
        <fullName evidence="1">Uncharacterized protein</fullName>
    </submittedName>
</protein>
<name>A0A934QTZ5_9PSEU</name>
<evidence type="ECO:0000313" key="1">
    <source>
        <dbReference type="EMBL" id="MBK1785584.1"/>
    </source>
</evidence>